<feature type="compositionally biased region" description="Pro residues" evidence="1">
    <location>
        <begin position="427"/>
        <end position="483"/>
    </location>
</feature>
<feature type="compositionally biased region" description="Basic and acidic residues" evidence="1">
    <location>
        <begin position="898"/>
        <end position="926"/>
    </location>
</feature>
<comment type="caution">
    <text evidence="3">The sequence shown here is derived from an EMBL/GenBank/DDBJ whole genome shotgun (WGS) entry which is preliminary data.</text>
</comment>
<feature type="domain" description="Arrestin C-terminal-like" evidence="2">
    <location>
        <begin position="224"/>
        <end position="377"/>
    </location>
</feature>
<feature type="compositionally biased region" description="Low complexity" evidence="1">
    <location>
        <begin position="977"/>
        <end position="990"/>
    </location>
</feature>
<feature type="compositionally biased region" description="Pro residues" evidence="1">
    <location>
        <begin position="545"/>
        <end position="559"/>
    </location>
</feature>
<protein>
    <recommendedName>
        <fullName evidence="2">Arrestin C-terminal-like domain-containing protein</fullName>
    </recommendedName>
</protein>
<reference evidence="3 4" key="1">
    <citation type="journal article" date="2018" name="New Phytol.">
        <title>Phylogenomics of Endogonaceae and evolution of mycorrhizas within Mucoromycota.</title>
        <authorList>
            <person name="Chang Y."/>
            <person name="Desiro A."/>
            <person name="Na H."/>
            <person name="Sandor L."/>
            <person name="Lipzen A."/>
            <person name="Clum A."/>
            <person name="Barry K."/>
            <person name="Grigoriev I.V."/>
            <person name="Martin F.M."/>
            <person name="Stajich J.E."/>
            <person name="Smith M.E."/>
            <person name="Bonito G."/>
            <person name="Spatafora J.W."/>
        </authorList>
    </citation>
    <scope>NUCLEOTIDE SEQUENCE [LARGE SCALE GENOMIC DNA]</scope>
    <source>
        <strain evidence="3 4">AD002</strain>
    </source>
</reference>
<dbReference type="InterPro" id="IPR011022">
    <property type="entry name" value="Arrestin_C-like"/>
</dbReference>
<dbReference type="SMART" id="SM01017">
    <property type="entry name" value="Arrestin_C"/>
    <property type="match status" value="1"/>
</dbReference>
<feature type="compositionally biased region" description="Polar residues" evidence="1">
    <location>
        <begin position="513"/>
        <end position="525"/>
    </location>
</feature>
<dbReference type="Proteomes" id="UP000274822">
    <property type="component" value="Unassembled WGS sequence"/>
</dbReference>
<organism evidence="3 4">
    <name type="scientific">Jimgerdemannia flammicorona</name>
    <dbReference type="NCBI Taxonomy" id="994334"/>
    <lineage>
        <taxon>Eukaryota</taxon>
        <taxon>Fungi</taxon>
        <taxon>Fungi incertae sedis</taxon>
        <taxon>Mucoromycota</taxon>
        <taxon>Mucoromycotina</taxon>
        <taxon>Endogonomycetes</taxon>
        <taxon>Endogonales</taxon>
        <taxon>Endogonaceae</taxon>
        <taxon>Jimgerdemannia</taxon>
    </lineage>
</organism>
<sequence length="990" mass="108263">MVEQDDILQSTMTSVKTFWSTISNSATESFEICLPHGADEKWYFPGERLHGTVELTLSGPVKTTSVTLVFSGTVRTHVQKGAGVPKDEKVSLFKQELMLFGKGACEKGSNGKAVVLEAKKYVWQFEYEVPGRPGNSLGLNGLPTELSDEECKYGSIRYHLTAHHNKPMISNSLCPKTEVQVHIIDHVNALRGSLATPKIESDEVKVRVPRTITLANGTVLKKGKRPKVKCQVSLPRIGYLRDEQIPLTITVNHVAPVKRLQGAGVSLIRIAKFKANGQEQITTTTIYTTSAPILCDPNTNSITIHKQIPIPPTISPTTTNAKIIQIRYQLEVVLNLSMSTLVTDKDHRKKIKEGKVIKPGKSGIVFDIPIAITTVSYDERTGDDPTLAHGMTTKLQSPTWLVRTVSAPSIMMQPKKDSSDPLLPSWQSPPPSWQNPPPNWQNPPPSWQNPPPSWQNPPPSWQNPPPSWQTPPPSWQNPPPSWQTPPGLAGPLPSKARHPPPPPPPPPPPTQMYMPQSSPVYSTTDSHSKASLHRQHTAPAAGSRRPPPPPPFQVFPPAEPDLASAPPSTDLYRQSWQMRTLPELPHNVTPPSAWDMPPALPSSLDPPHSPQQLVVVERRQSERRPSAPDIHEIYAAEMERAEMRAPQYGYWADEKQPAVPPTEKSSFRPEISMRSFEHPPESSSSSHRGWRFEAKNSVEVDVRNAVEVDMRNAVEAQAEYAPETWPVDGDRYDGEEGNGGIAPSAPAVESVYYEDLDPYGAGLISARRFEGSIEDGDGDDEDEDDDDSEQKSEEGSIVLSSPVPASTPLVATPTSPNSDLPAIPLAEASTSPILPPTPFAAASTSPIPPLTSLIAASTSPTPAPVPLVITLPHSNLVRPGTRMVSPLSSPDSPMSPDSRAEPPHEFDPDEPRQKPAEVDPIERLATEMDAAGSSQKPHTLDYVEIPPPLPPRRASRPNHTVLNVPPPLPSRRPTQNRTVSDRVSSSSTPR</sequence>
<feature type="region of interest" description="Disordered" evidence="1">
    <location>
        <begin position="874"/>
        <end position="990"/>
    </location>
</feature>
<feature type="compositionally biased region" description="Low complexity" evidence="1">
    <location>
        <begin position="885"/>
        <end position="897"/>
    </location>
</feature>
<dbReference type="Pfam" id="PF00339">
    <property type="entry name" value="Arrestin_N"/>
    <property type="match status" value="1"/>
</dbReference>
<evidence type="ECO:0000313" key="4">
    <source>
        <dbReference type="Proteomes" id="UP000274822"/>
    </source>
</evidence>
<evidence type="ECO:0000313" key="3">
    <source>
        <dbReference type="EMBL" id="RUS31307.1"/>
    </source>
</evidence>
<dbReference type="EMBL" id="RBNJ01003085">
    <property type="protein sequence ID" value="RUS31307.1"/>
    <property type="molecule type" value="Genomic_DNA"/>
</dbReference>
<feature type="compositionally biased region" description="Low complexity" evidence="1">
    <location>
        <begin position="839"/>
        <end position="860"/>
    </location>
</feature>
<feature type="compositionally biased region" description="Acidic residues" evidence="1">
    <location>
        <begin position="772"/>
        <end position="788"/>
    </location>
</feature>
<feature type="region of interest" description="Disordered" evidence="1">
    <location>
        <begin position="652"/>
        <end position="689"/>
    </location>
</feature>
<evidence type="ECO:0000256" key="1">
    <source>
        <dbReference type="SAM" id="MobiDB-lite"/>
    </source>
</evidence>
<feature type="compositionally biased region" description="Pro residues" evidence="1">
    <location>
        <begin position="499"/>
        <end position="510"/>
    </location>
</feature>
<dbReference type="AlphaFoldDB" id="A0A433QNG1"/>
<feature type="region of interest" description="Disordered" evidence="1">
    <location>
        <begin position="767"/>
        <end position="861"/>
    </location>
</feature>
<dbReference type="SUPFAM" id="SSF81296">
    <property type="entry name" value="E set domains"/>
    <property type="match status" value="2"/>
</dbReference>
<gene>
    <name evidence="3" type="ORF">BC938DRAFT_478079</name>
</gene>
<dbReference type="InterPro" id="IPR014752">
    <property type="entry name" value="Arrestin-like_C"/>
</dbReference>
<dbReference type="InterPro" id="IPR014756">
    <property type="entry name" value="Ig_E-set"/>
</dbReference>
<accession>A0A433QNG1</accession>
<dbReference type="InterPro" id="IPR011021">
    <property type="entry name" value="Arrestin-like_N"/>
</dbReference>
<evidence type="ECO:0000259" key="2">
    <source>
        <dbReference type="SMART" id="SM01017"/>
    </source>
</evidence>
<name>A0A433QNG1_9FUNG</name>
<feature type="region of interest" description="Disordered" evidence="1">
    <location>
        <begin position="719"/>
        <end position="744"/>
    </location>
</feature>
<keyword evidence="4" id="KW-1185">Reference proteome</keyword>
<dbReference type="Gene3D" id="2.60.40.640">
    <property type="match status" value="2"/>
</dbReference>
<feature type="region of interest" description="Disordered" evidence="1">
    <location>
        <begin position="412"/>
        <end position="609"/>
    </location>
</feature>
<proteinExistence type="predicted"/>
<dbReference type="Pfam" id="PF02752">
    <property type="entry name" value="Arrestin_C"/>
    <property type="match status" value="1"/>
</dbReference>